<evidence type="ECO:0000313" key="2">
    <source>
        <dbReference type="Proteomes" id="UP000017981"/>
    </source>
</evidence>
<organism evidence="1 2">
    <name type="scientific">Crocosphaera watsonii WH 0005</name>
    <dbReference type="NCBI Taxonomy" id="423472"/>
    <lineage>
        <taxon>Bacteria</taxon>
        <taxon>Bacillati</taxon>
        <taxon>Cyanobacteriota</taxon>
        <taxon>Cyanophyceae</taxon>
        <taxon>Oscillatoriophycideae</taxon>
        <taxon>Chroococcales</taxon>
        <taxon>Aphanothecaceae</taxon>
        <taxon>Crocosphaera</taxon>
    </lineage>
</organism>
<dbReference type="Proteomes" id="UP000017981">
    <property type="component" value="Unassembled WGS sequence"/>
</dbReference>
<accession>T2J4N7</accession>
<reference evidence="1 2" key="2">
    <citation type="submission" date="2013-09" db="EMBL/GenBank/DDBJ databases">
        <title>Whole genome comparison of six Crocosphaera watsonii strains with differing phenotypes.</title>
        <authorList>
            <person name="Bench S.R."/>
            <person name="Heller P."/>
            <person name="Frank I."/>
            <person name="Arciniega M."/>
            <person name="Shilova I.N."/>
            <person name="Zehr J.P."/>
        </authorList>
    </citation>
    <scope>NUCLEOTIDE SEQUENCE [LARGE SCALE GENOMIC DNA]</scope>
    <source>
        <strain evidence="1 2">WH 0005</strain>
    </source>
</reference>
<protein>
    <submittedName>
        <fullName evidence="1">Uncharacterized protein</fullName>
    </submittedName>
</protein>
<name>T2J4N7_CROWT</name>
<evidence type="ECO:0000313" key="1">
    <source>
        <dbReference type="EMBL" id="CCQ59450.1"/>
    </source>
</evidence>
<comment type="caution">
    <text evidence="1">The sequence shown here is derived from an EMBL/GenBank/DDBJ whole genome shotgun (WGS) entry which is preliminary data.</text>
</comment>
<reference evidence="1 2" key="1">
    <citation type="submission" date="2013-01" db="EMBL/GenBank/DDBJ databases">
        <authorList>
            <person name="Bench S."/>
        </authorList>
    </citation>
    <scope>NUCLEOTIDE SEQUENCE [LARGE SCALE GENOMIC DNA]</scope>
    <source>
        <strain evidence="1 2">WH 0005</strain>
    </source>
</reference>
<gene>
    <name evidence="1" type="ORF">CWATWH0005_4570</name>
</gene>
<sequence>MGRFGKELLQIRKFRGQKQKTLLDKIYIQGLARNLETLV</sequence>
<dbReference type="EMBL" id="CAQL01001234">
    <property type="protein sequence ID" value="CCQ59450.1"/>
    <property type="molecule type" value="Genomic_DNA"/>
</dbReference>
<dbReference type="AlphaFoldDB" id="T2J4N7"/>
<proteinExistence type="predicted"/>